<dbReference type="FunFam" id="3.40.1190.10:FF:000009">
    <property type="entry name" value="Folylpolyglutamate synthase"/>
    <property type="match status" value="1"/>
</dbReference>
<keyword evidence="6" id="KW-0963">Cytoplasm</keyword>
<accession>A0A6A5WR97</accession>
<evidence type="ECO:0000256" key="8">
    <source>
        <dbReference type="ARBA" id="ARBA00022598"/>
    </source>
</evidence>
<evidence type="ECO:0000256" key="15">
    <source>
        <dbReference type="ARBA" id="ARBA00023136"/>
    </source>
</evidence>
<dbReference type="GO" id="GO:0005759">
    <property type="term" value="C:mitochondrial matrix"/>
    <property type="evidence" value="ECO:0007669"/>
    <property type="project" value="UniProtKB-SubCell"/>
</dbReference>
<evidence type="ECO:0000256" key="19">
    <source>
        <dbReference type="PIRSR" id="PIRSR038895-2"/>
    </source>
</evidence>
<comment type="catalytic activity">
    <reaction evidence="16 17">
        <text>(6S)-5,6,7,8-tetrahydrofolyl-(gamma-L-Glu)(n) + L-glutamate + ATP = (6S)-5,6,7,8-tetrahydrofolyl-(gamma-L-Glu)(n+1) + ADP + phosphate + H(+)</text>
        <dbReference type="Rhea" id="RHEA:10580"/>
        <dbReference type="Rhea" id="RHEA-COMP:14738"/>
        <dbReference type="Rhea" id="RHEA-COMP:14740"/>
        <dbReference type="ChEBI" id="CHEBI:15378"/>
        <dbReference type="ChEBI" id="CHEBI:29985"/>
        <dbReference type="ChEBI" id="CHEBI:30616"/>
        <dbReference type="ChEBI" id="CHEBI:43474"/>
        <dbReference type="ChEBI" id="CHEBI:141005"/>
        <dbReference type="ChEBI" id="CHEBI:456216"/>
        <dbReference type="EC" id="6.3.2.17"/>
    </reaction>
</comment>
<keyword evidence="8 17" id="KW-0436">Ligase</keyword>
<comment type="similarity">
    <text evidence="5 17">Belongs to the folylpolyglutamate synthase family.</text>
</comment>
<evidence type="ECO:0000256" key="3">
    <source>
        <dbReference type="ARBA" id="ARBA00004496"/>
    </source>
</evidence>
<feature type="compositionally biased region" description="Pro residues" evidence="20">
    <location>
        <begin position="340"/>
        <end position="352"/>
    </location>
</feature>
<evidence type="ECO:0000256" key="10">
    <source>
        <dbReference type="ARBA" id="ARBA00022741"/>
    </source>
</evidence>
<proteinExistence type="inferred from homology"/>
<evidence type="ECO:0000256" key="11">
    <source>
        <dbReference type="ARBA" id="ARBA00022792"/>
    </source>
</evidence>
<keyword evidence="10 18" id="KW-0547">Nucleotide-binding</keyword>
<evidence type="ECO:0000256" key="18">
    <source>
        <dbReference type="PIRSR" id="PIRSR038895-1"/>
    </source>
</evidence>
<evidence type="ECO:0000256" key="7">
    <source>
        <dbReference type="ARBA" id="ARBA00022563"/>
    </source>
</evidence>
<dbReference type="InterPro" id="IPR001645">
    <property type="entry name" value="Folylpolyglutamate_synth"/>
</dbReference>
<dbReference type="Gene3D" id="3.90.190.20">
    <property type="entry name" value="Mur ligase, C-terminal domain"/>
    <property type="match status" value="1"/>
</dbReference>
<dbReference type="AlphaFoldDB" id="A0A6A5WR97"/>
<evidence type="ECO:0000256" key="14">
    <source>
        <dbReference type="ARBA" id="ARBA00023128"/>
    </source>
</evidence>
<organism evidence="21 22">
    <name type="scientific">Amniculicola lignicola CBS 123094</name>
    <dbReference type="NCBI Taxonomy" id="1392246"/>
    <lineage>
        <taxon>Eukaryota</taxon>
        <taxon>Fungi</taxon>
        <taxon>Dikarya</taxon>
        <taxon>Ascomycota</taxon>
        <taxon>Pezizomycotina</taxon>
        <taxon>Dothideomycetes</taxon>
        <taxon>Pleosporomycetidae</taxon>
        <taxon>Pleosporales</taxon>
        <taxon>Amniculicolaceae</taxon>
        <taxon>Amniculicola</taxon>
    </lineage>
</organism>
<evidence type="ECO:0000256" key="16">
    <source>
        <dbReference type="ARBA" id="ARBA00047493"/>
    </source>
</evidence>
<evidence type="ECO:0000256" key="17">
    <source>
        <dbReference type="PIRNR" id="PIRNR038895"/>
    </source>
</evidence>
<evidence type="ECO:0000256" key="5">
    <source>
        <dbReference type="ARBA" id="ARBA00008276"/>
    </source>
</evidence>
<dbReference type="GO" id="GO:0005743">
    <property type="term" value="C:mitochondrial inner membrane"/>
    <property type="evidence" value="ECO:0007669"/>
    <property type="project" value="UniProtKB-SubCell"/>
</dbReference>
<keyword evidence="15" id="KW-0472">Membrane</keyword>
<dbReference type="OrthoDB" id="5212574at2759"/>
<dbReference type="GO" id="GO:0005524">
    <property type="term" value="F:ATP binding"/>
    <property type="evidence" value="ECO:0007669"/>
    <property type="project" value="UniProtKB-KW"/>
</dbReference>
<keyword evidence="12 18" id="KW-0067">ATP-binding</keyword>
<dbReference type="GO" id="GO:0006730">
    <property type="term" value="P:one-carbon metabolic process"/>
    <property type="evidence" value="ECO:0007669"/>
    <property type="project" value="UniProtKB-KW"/>
</dbReference>
<evidence type="ECO:0000256" key="6">
    <source>
        <dbReference type="ARBA" id="ARBA00022490"/>
    </source>
</evidence>
<evidence type="ECO:0000256" key="20">
    <source>
        <dbReference type="SAM" id="MobiDB-lite"/>
    </source>
</evidence>
<protein>
    <recommendedName>
        <fullName evidence="17">Folylpolyglutamate synthase</fullName>
        <ecNumber evidence="17">6.3.2.17</ecNumber>
    </recommendedName>
    <alternativeName>
        <fullName evidence="17">Folylpoly-gamma-glutamate synthetase</fullName>
    </alternativeName>
    <alternativeName>
        <fullName evidence="17">Tetrahydrofolylpolyglutamate synthase</fullName>
    </alternativeName>
</protein>
<evidence type="ECO:0000313" key="21">
    <source>
        <dbReference type="EMBL" id="KAF2004057.1"/>
    </source>
</evidence>
<evidence type="ECO:0000313" key="22">
    <source>
        <dbReference type="Proteomes" id="UP000799779"/>
    </source>
</evidence>
<dbReference type="SUPFAM" id="SSF53244">
    <property type="entry name" value="MurD-like peptide ligases, peptide-binding domain"/>
    <property type="match status" value="1"/>
</dbReference>
<evidence type="ECO:0000256" key="1">
    <source>
        <dbReference type="ARBA" id="ARBA00004273"/>
    </source>
</evidence>
<dbReference type="EMBL" id="ML977569">
    <property type="protein sequence ID" value="KAF2004057.1"/>
    <property type="molecule type" value="Genomic_DNA"/>
</dbReference>
<comment type="subcellular location">
    <subcellularLocation>
        <location evidence="3">Cytoplasm</location>
    </subcellularLocation>
    <subcellularLocation>
        <location evidence="1">Mitochondrion inner membrane</location>
    </subcellularLocation>
    <subcellularLocation>
        <location evidence="2">Mitochondrion matrix</location>
    </subcellularLocation>
</comment>
<comment type="cofactor">
    <cofactor evidence="17">
        <name>a monovalent cation</name>
        <dbReference type="ChEBI" id="CHEBI:60242"/>
    </cofactor>
    <text evidence="17">A monovalent cation.</text>
</comment>
<keyword evidence="7 17" id="KW-0554">One-carbon metabolism</keyword>
<dbReference type="PIRSF" id="PIRSF038895">
    <property type="entry name" value="FPGS"/>
    <property type="match status" value="1"/>
</dbReference>
<comment type="pathway">
    <text evidence="4 17">Cofactor biosynthesis; tetrahydrofolylpolyglutamate biosynthesis.</text>
</comment>
<feature type="binding site" evidence="19">
    <location>
        <position position="130"/>
    </location>
    <ligand>
        <name>Mg(2+)</name>
        <dbReference type="ChEBI" id="CHEBI:18420"/>
        <label>1</label>
    </ligand>
</feature>
<dbReference type="GO" id="GO:0046872">
    <property type="term" value="F:metal ion binding"/>
    <property type="evidence" value="ECO:0007669"/>
    <property type="project" value="UniProtKB-KW"/>
</dbReference>
<dbReference type="InterPro" id="IPR036615">
    <property type="entry name" value="Mur_ligase_C_dom_sf"/>
</dbReference>
<name>A0A6A5WR97_9PLEO</name>
<dbReference type="EC" id="6.3.2.17" evidence="17"/>
<dbReference type="GO" id="GO:0005829">
    <property type="term" value="C:cytosol"/>
    <property type="evidence" value="ECO:0007669"/>
    <property type="project" value="TreeGrafter"/>
</dbReference>
<keyword evidence="13 19" id="KW-0460">Magnesium</keyword>
<dbReference type="InterPro" id="IPR018109">
    <property type="entry name" value="Folylpolyglutamate_synth_CS"/>
</dbReference>
<sequence length="553" mass="61901">MRGRIFASMTVFGVKGRRSFSELISIKAMTGTVKNPTYADAIKRLNSCQSGWELLEARREAGLKLDQSAVEAMRRWSRRIGYQTSDFDKLNIVHVAGTKGKGTTCAFVNSMLTSVQKTLGKPGKIGLYTSPHLVSVRERIRINSEPITEEQFAKYFFEVWEGLERASLAANEDPAVKPVYFRYLTLLSFHVFMREKVDTAVYEVGVGGELDSTNIVEKPAVTGVTTLGIDHVQSLGETIDLIAWHKAGIFKPGVPAYSVNQVAIADPVLLNRAKEKNVDLRWLNINTALKDVKLKPAETFQFKNASIAVALTAEVLRKLGISVKENEDGTAEVVDEGIPHPSPPQKTHPPPKVLPEEFVQGLESVVWRARCETKTIGKQRYFLDGAHTEDSLEVASDWYGRTVASSNAKRILIFNQQSLRDASGLMRTVFFNLRDKWNVKFDYVIFCTNVTYKDHRWKLDFVNFNVDPSELRSLTLQKSLQEEWQELDPKATVLAMPTIEDAQLEVERISKDVGEIDAMVTGSFHLVGGILSLLEGEHYGLESTTKLDEVKGN</sequence>
<evidence type="ECO:0000256" key="2">
    <source>
        <dbReference type="ARBA" id="ARBA00004305"/>
    </source>
</evidence>
<evidence type="ECO:0000256" key="4">
    <source>
        <dbReference type="ARBA" id="ARBA00005150"/>
    </source>
</evidence>
<keyword evidence="22" id="KW-1185">Reference proteome</keyword>
<feature type="binding site" evidence="19">
    <location>
        <position position="203"/>
    </location>
    <ligand>
        <name>Mg(2+)</name>
        <dbReference type="ChEBI" id="CHEBI:18420"/>
        <label>1</label>
    </ligand>
</feature>
<evidence type="ECO:0000256" key="13">
    <source>
        <dbReference type="ARBA" id="ARBA00022842"/>
    </source>
</evidence>
<dbReference type="NCBIfam" id="TIGR01499">
    <property type="entry name" value="folC"/>
    <property type="match status" value="1"/>
</dbReference>
<feature type="binding site" evidence="19">
    <location>
        <position position="231"/>
    </location>
    <ligand>
        <name>Mg(2+)</name>
        <dbReference type="ChEBI" id="CHEBI:18420"/>
        <label>1</label>
    </ligand>
</feature>
<evidence type="ECO:0000256" key="12">
    <source>
        <dbReference type="ARBA" id="ARBA00022840"/>
    </source>
</evidence>
<dbReference type="InterPro" id="IPR023600">
    <property type="entry name" value="Folylpolyglutamate_synth_euk"/>
</dbReference>
<dbReference type="PANTHER" id="PTHR11136:SF5">
    <property type="entry name" value="FOLYLPOLYGLUTAMATE SYNTHASE, MITOCHONDRIAL"/>
    <property type="match status" value="1"/>
</dbReference>
<dbReference type="InterPro" id="IPR036565">
    <property type="entry name" value="Mur-like_cat_sf"/>
</dbReference>
<dbReference type="SUPFAM" id="SSF53623">
    <property type="entry name" value="MurD-like peptide ligases, catalytic domain"/>
    <property type="match status" value="1"/>
</dbReference>
<keyword evidence="11" id="KW-0999">Mitochondrion inner membrane</keyword>
<dbReference type="Proteomes" id="UP000799779">
    <property type="component" value="Unassembled WGS sequence"/>
</dbReference>
<dbReference type="UniPathway" id="UPA00850"/>
<dbReference type="PROSITE" id="PS01011">
    <property type="entry name" value="FOLYLPOLYGLU_SYNT_1"/>
    <property type="match status" value="1"/>
</dbReference>
<dbReference type="GO" id="GO:0004326">
    <property type="term" value="F:tetrahydrofolylpolyglutamate synthase activity"/>
    <property type="evidence" value="ECO:0007669"/>
    <property type="project" value="UniProtKB-EC"/>
</dbReference>
<evidence type="ECO:0000256" key="9">
    <source>
        <dbReference type="ARBA" id="ARBA00022723"/>
    </source>
</evidence>
<dbReference type="Gene3D" id="3.40.1190.10">
    <property type="entry name" value="Mur-like, catalytic domain"/>
    <property type="match status" value="1"/>
</dbReference>
<dbReference type="PROSITE" id="PS01012">
    <property type="entry name" value="FOLYLPOLYGLU_SYNT_2"/>
    <property type="match status" value="1"/>
</dbReference>
<feature type="binding site" evidence="18">
    <location>
        <position position="384"/>
    </location>
    <ligand>
        <name>ATP</name>
        <dbReference type="ChEBI" id="CHEBI:30616"/>
    </ligand>
</feature>
<keyword evidence="14" id="KW-0496">Mitochondrion</keyword>
<gene>
    <name evidence="21" type="ORF">P154DRAFT_552229</name>
</gene>
<comment type="function">
    <text evidence="17">Catalyzes conversion of folates to polyglutamate derivatives allowing concentration of folate compounds in the cell and the intracellular retention of these cofactors, which are important substrates for most of the folate-dependent enzymes that are involved in one-carbon transfer reactions involved in purine, pyrimidine and amino acid synthesis.</text>
</comment>
<keyword evidence="9 19" id="KW-0479">Metal-binding</keyword>
<dbReference type="PANTHER" id="PTHR11136">
    <property type="entry name" value="FOLYLPOLYGLUTAMATE SYNTHASE-RELATED"/>
    <property type="match status" value="1"/>
</dbReference>
<feature type="binding site" evidence="18">
    <location>
        <position position="370"/>
    </location>
    <ligand>
        <name>ATP</name>
        <dbReference type="ChEBI" id="CHEBI:30616"/>
    </ligand>
</feature>
<reference evidence="21" key="1">
    <citation type="journal article" date="2020" name="Stud. Mycol.">
        <title>101 Dothideomycetes genomes: a test case for predicting lifestyles and emergence of pathogens.</title>
        <authorList>
            <person name="Haridas S."/>
            <person name="Albert R."/>
            <person name="Binder M."/>
            <person name="Bloem J."/>
            <person name="Labutti K."/>
            <person name="Salamov A."/>
            <person name="Andreopoulos B."/>
            <person name="Baker S."/>
            <person name="Barry K."/>
            <person name="Bills G."/>
            <person name="Bluhm B."/>
            <person name="Cannon C."/>
            <person name="Castanera R."/>
            <person name="Culley D."/>
            <person name="Daum C."/>
            <person name="Ezra D."/>
            <person name="Gonzalez J."/>
            <person name="Henrissat B."/>
            <person name="Kuo A."/>
            <person name="Liang C."/>
            <person name="Lipzen A."/>
            <person name="Lutzoni F."/>
            <person name="Magnuson J."/>
            <person name="Mondo S."/>
            <person name="Nolan M."/>
            <person name="Ohm R."/>
            <person name="Pangilinan J."/>
            <person name="Park H.-J."/>
            <person name="Ramirez L."/>
            <person name="Alfaro M."/>
            <person name="Sun H."/>
            <person name="Tritt A."/>
            <person name="Yoshinaga Y."/>
            <person name="Zwiers L.-H."/>
            <person name="Turgeon B."/>
            <person name="Goodwin S."/>
            <person name="Spatafora J."/>
            <person name="Crous P."/>
            <person name="Grigoriev I."/>
        </authorList>
    </citation>
    <scope>NUCLEOTIDE SEQUENCE</scope>
    <source>
        <strain evidence="21">CBS 123094</strain>
    </source>
</reference>
<feature type="region of interest" description="Disordered" evidence="20">
    <location>
        <begin position="333"/>
        <end position="352"/>
    </location>
</feature>